<organism evidence="7 8">
    <name type="scientific">Scopulibacillus darangshiensis</name>
    <dbReference type="NCBI Taxonomy" id="442528"/>
    <lineage>
        <taxon>Bacteria</taxon>
        <taxon>Bacillati</taxon>
        <taxon>Bacillota</taxon>
        <taxon>Bacilli</taxon>
        <taxon>Bacillales</taxon>
        <taxon>Sporolactobacillaceae</taxon>
        <taxon>Scopulibacillus</taxon>
    </lineage>
</organism>
<dbReference type="InterPro" id="IPR025944">
    <property type="entry name" value="Sigma_54_int_dom_CS"/>
</dbReference>
<keyword evidence="1" id="KW-0547">Nucleotide-binding</keyword>
<protein>
    <submittedName>
        <fullName evidence="7">Arginine utilization regulatory protein</fullName>
    </submittedName>
</protein>
<keyword evidence="8" id="KW-1185">Reference proteome</keyword>
<evidence type="ECO:0000313" key="8">
    <source>
        <dbReference type="Proteomes" id="UP000295416"/>
    </source>
</evidence>
<dbReference type="Gene3D" id="3.40.50.300">
    <property type="entry name" value="P-loop containing nucleotide triphosphate hydrolases"/>
    <property type="match status" value="1"/>
</dbReference>
<evidence type="ECO:0000313" key="7">
    <source>
        <dbReference type="EMBL" id="TCP21078.1"/>
    </source>
</evidence>
<sequence length="457" mass="51825">MLNIDLDSFKNLSNYDDLLVTDEKGMIIFYDVADLDILKELGQTPEEFLGKNITTFYKNLTEENSTVMKVLKSGEALCDVRQKMLTKIDSTIESVSSTYPIKENGKIKGAIEFSKHYYSKDSIQYLDKYARHKIYRKNNTVYTIEDIITVESKMIAVKNKVEKISKTNSTVLIYGKTGTGKELVAQAIHNLSDRYGKPFISLNCSAVPESLLESTLFGTKKGSFTGSEDMPGLFEQAQGGTLFLDEINSLAPHLQVKLLKAIEEKIIRRVGGQKNIHLDIRVISATNEDPDDLLEKGKLREDLFYRLSVVQIDLPNLAERKDDIKVLLENFINFYNNNMNTVINDVQPEVLDCFKEYKWPGNVRELKNAVETAYNNANAGQITIDDIPRRIRNYSGPQAGAPTDDKSHSLKDSVEEFEKKMIVRELQAAEGKLAETARRLGISKQSLKYKIDKYKLK</sequence>
<keyword evidence="3" id="KW-0805">Transcription regulation</keyword>
<keyword evidence="5" id="KW-0804">Transcription</keyword>
<dbReference type="PRINTS" id="PR01590">
    <property type="entry name" value="HTHFIS"/>
</dbReference>
<evidence type="ECO:0000256" key="1">
    <source>
        <dbReference type="ARBA" id="ARBA00022741"/>
    </source>
</evidence>
<dbReference type="SMART" id="SM00382">
    <property type="entry name" value="AAA"/>
    <property type="match status" value="1"/>
</dbReference>
<dbReference type="CDD" id="cd00009">
    <property type="entry name" value="AAA"/>
    <property type="match status" value="1"/>
</dbReference>
<reference evidence="7 8" key="1">
    <citation type="submission" date="2019-03" db="EMBL/GenBank/DDBJ databases">
        <title>Genomic Encyclopedia of Type Strains, Phase IV (KMG-IV): sequencing the most valuable type-strain genomes for metagenomic binning, comparative biology and taxonomic classification.</title>
        <authorList>
            <person name="Goeker M."/>
        </authorList>
    </citation>
    <scope>NUCLEOTIDE SEQUENCE [LARGE SCALE GENOMIC DNA]</scope>
    <source>
        <strain evidence="7 8">DSM 19377</strain>
    </source>
</reference>
<dbReference type="SUPFAM" id="SSF52540">
    <property type="entry name" value="P-loop containing nucleoside triphosphate hydrolases"/>
    <property type="match status" value="1"/>
</dbReference>
<evidence type="ECO:0000256" key="2">
    <source>
        <dbReference type="ARBA" id="ARBA00022840"/>
    </source>
</evidence>
<dbReference type="GO" id="GO:0043565">
    <property type="term" value="F:sequence-specific DNA binding"/>
    <property type="evidence" value="ECO:0007669"/>
    <property type="project" value="InterPro"/>
</dbReference>
<evidence type="ECO:0000256" key="5">
    <source>
        <dbReference type="ARBA" id="ARBA00023163"/>
    </source>
</evidence>
<dbReference type="InterPro" id="IPR003593">
    <property type="entry name" value="AAA+_ATPase"/>
</dbReference>
<dbReference type="Gene3D" id="3.30.450.20">
    <property type="entry name" value="PAS domain"/>
    <property type="match status" value="1"/>
</dbReference>
<dbReference type="InterPro" id="IPR025943">
    <property type="entry name" value="Sigma_54_int_dom_ATP-bd_2"/>
</dbReference>
<dbReference type="Pfam" id="PF00158">
    <property type="entry name" value="Sigma54_activat"/>
    <property type="match status" value="1"/>
</dbReference>
<dbReference type="FunFam" id="3.40.50.300:FF:000006">
    <property type="entry name" value="DNA-binding transcriptional regulator NtrC"/>
    <property type="match status" value="1"/>
</dbReference>
<dbReference type="GO" id="GO:0005524">
    <property type="term" value="F:ATP binding"/>
    <property type="evidence" value="ECO:0007669"/>
    <property type="project" value="UniProtKB-KW"/>
</dbReference>
<proteinExistence type="predicted"/>
<dbReference type="PROSITE" id="PS50045">
    <property type="entry name" value="SIGMA54_INTERACT_4"/>
    <property type="match status" value="1"/>
</dbReference>
<dbReference type="InterPro" id="IPR027417">
    <property type="entry name" value="P-loop_NTPase"/>
</dbReference>
<dbReference type="SUPFAM" id="SSF46689">
    <property type="entry name" value="Homeodomain-like"/>
    <property type="match status" value="1"/>
</dbReference>
<dbReference type="Gene3D" id="1.10.10.60">
    <property type="entry name" value="Homeodomain-like"/>
    <property type="match status" value="1"/>
</dbReference>
<keyword evidence="4" id="KW-0238">DNA-binding</keyword>
<dbReference type="InterPro" id="IPR002078">
    <property type="entry name" value="Sigma_54_int"/>
</dbReference>
<keyword evidence="2" id="KW-0067">ATP-binding</keyword>
<dbReference type="GO" id="GO:0006355">
    <property type="term" value="P:regulation of DNA-templated transcription"/>
    <property type="evidence" value="ECO:0007669"/>
    <property type="project" value="InterPro"/>
</dbReference>
<evidence type="ECO:0000256" key="4">
    <source>
        <dbReference type="ARBA" id="ARBA00023125"/>
    </source>
</evidence>
<dbReference type="Pfam" id="PF25601">
    <property type="entry name" value="AAA_lid_14"/>
    <property type="match status" value="1"/>
</dbReference>
<dbReference type="PANTHER" id="PTHR32071">
    <property type="entry name" value="TRANSCRIPTIONAL REGULATORY PROTEIN"/>
    <property type="match status" value="1"/>
</dbReference>
<feature type="domain" description="Sigma-54 factor interaction" evidence="6">
    <location>
        <begin position="147"/>
        <end position="375"/>
    </location>
</feature>
<dbReference type="PROSITE" id="PS00688">
    <property type="entry name" value="SIGMA54_INTERACT_3"/>
    <property type="match status" value="1"/>
</dbReference>
<gene>
    <name evidence="7" type="ORF">EV207_14628</name>
</gene>
<dbReference type="InterPro" id="IPR058031">
    <property type="entry name" value="AAA_lid_NorR"/>
</dbReference>
<accession>A0A4R2NIG7</accession>
<dbReference type="Gene3D" id="1.10.8.60">
    <property type="match status" value="1"/>
</dbReference>
<dbReference type="PROSITE" id="PS00676">
    <property type="entry name" value="SIGMA54_INTERACT_2"/>
    <property type="match status" value="1"/>
</dbReference>
<dbReference type="AlphaFoldDB" id="A0A4R2NIG7"/>
<dbReference type="Proteomes" id="UP000295416">
    <property type="component" value="Unassembled WGS sequence"/>
</dbReference>
<dbReference type="RefSeq" id="WP_132747887.1">
    <property type="nucleotide sequence ID" value="NZ_SLXK01000046.1"/>
</dbReference>
<evidence type="ECO:0000259" key="6">
    <source>
        <dbReference type="PROSITE" id="PS50045"/>
    </source>
</evidence>
<dbReference type="InterPro" id="IPR002197">
    <property type="entry name" value="HTH_Fis"/>
</dbReference>
<evidence type="ECO:0000256" key="3">
    <source>
        <dbReference type="ARBA" id="ARBA00023015"/>
    </source>
</evidence>
<name>A0A4R2NIG7_9BACL</name>
<dbReference type="EMBL" id="SLXK01000046">
    <property type="protein sequence ID" value="TCP21078.1"/>
    <property type="molecule type" value="Genomic_DNA"/>
</dbReference>
<comment type="caution">
    <text evidence="7">The sequence shown here is derived from an EMBL/GenBank/DDBJ whole genome shotgun (WGS) entry which is preliminary data.</text>
</comment>
<dbReference type="Pfam" id="PF02954">
    <property type="entry name" value="HTH_8"/>
    <property type="match status" value="1"/>
</dbReference>
<dbReference type="PANTHER" id="PTHR32071:SF74">
    <property type="entry name" value="TRANSCRIPTIONAL ACTIVATOR ROCR"/>
    <property type="match status" value="1"/>
</dbReference>
<dbReference type="InterPro" id="IPR009057">
    <property type="entry name" value="Homeodomain-like_sf"/>
</dbReference>
<dbReference type="OrthoDB" id="9771372at2"/>